<dbReference type="AlphaFoldDB" id="A0A250F9F0"/>
<sequence>MKFKFFVAPEFKKEFKALYKKYKSLKKDFKNLQEEFKNNPNLGKSLGNGLRKIRLNITSKSEGKSGGARVISHELIFDVGTVEETKSVAFISIYDKSEYETVDLDIIKKTVKAFRETQASEEKDKTNL</sequence>
<dbReference type="RefSeq" id="WP_095913770.1">
    <property type="nucleotide sequence ID" value="NZ_CP022384.1"/>
</dbReference>
<organism evidence="1 2">
    <name type="scientific">Capnocytophaga leadbetteri</name>
    <dbReference type="NCBI Taxonomy" id="327575"/>
    <lineage>
        <taxon>Bacteria</taxon>
        <taxon>Pseudomonadati</taxon>
        <taxon>Bacteroidota</taxon>
        <taxon>Flavobacteriia</taxon>
        <taxon>Flavobacteriales</taxon>
        <taxon>Flavobacteriaceae</taxon>
        <taxon>Capnocytophaga</taxon>
    </lineage>
</organism>
<evidence type="ECO:0000313" key="2">
    <source>
        <dbReference type="Proteomes" id="UP000217276"/>
    </source>
</evidence>
<accession>A0A250F9F0</accession>
<gene>
    <name evidence="1" type="ORF">CGC53_04990</name>
</gene>
<dbReference type="Proteomes" id="UP000217276">
    <property type="component" value="Chromosome"/>
</dbReference>
<reference evidence="2" key="1">
    <citation type="submission" date="2017-06" db="EMBL/GenBank/DDBJ databases">
        <title>Capnocytophaga spp. assemblies.</title>
        <authorList>
            <person name="Gulvik C.A."/>
        </authorList>
    </citation>
    <scope>NUCLEOTIDE SEQUENCE [LARGE SCALE GENOMIC DNA]</scope>
    <source>
        <strain evidence="2">H6253</strain>
    </source>
</reference>
<protein>
    <submittedName>
        <fullName evidence="1">Toxin</fullName>
    </submittedName>
</protein>
<name>A0A250F9F0_9FLAO</name>
<dbReference type="EMBL" id="CP022384">
    <property type="protein sequence ID" value="ATA81750.1"/>
    <property type="molecule type" value="Genomic_DNA"/>
</dbReference>
<dbReference type="KEGG" id="clk:CGC53_04990"/>
<evidence type="ECO:0000313" key="1">
    <source>
        <dbReference type="EMBL" id="ATA81750.1"/>
    </source>
</evidence>
<keyword evidence="2" id="KW-1185">Reference proteome</keyword>
<proteinExistence type="predicted"/>